<dbReference type="GO" id="GO:0008203">
    <property type="term" value="P:cholesterol metabolic process"/>
    <property type="evidence" value="ECO:0007669"/>
    <property type="project" value="TreeGrafter"/>
</dbReference>
<reference evidence="9 10" key="1">
    <citation type="journal article" date="2021" name="Sci. Rep.">
        <title>Chromosome anchoring in Senegalese sole (Solea senegalensis) reveals sex-associated markers and genome rearrangements in flatfish.</title>
        <authorList>
            <person name="Guerrero-Cozar I."/>
            <person name="Gomez-Garrido J."/>
            <person name="Berbel C."/>
            <person name="Martinez-Blanch J.F."/>
            <person name="Alioto T."/>
            <person name="Claros M.G."/>
            <person name="Gagnaire P.A."/>
            <person name="Manchado M."/>
        </authorList>
    </citation>
    <scope>NUCLEOTIDE SEQUENCE [LARGE SCALE GENOMIC DNA]</scope>
    <source>
        <strain evidence="9">Sse05_10M</strain>
    </source>
</reference>
<evidence type="ECO:0000256" key="7">
    <source>
        <dbReference type="ARBA" id="ARBA00023033"/>
    </source>
</evidence>
<dbReference type="GO" id="GO:0006704">
    <property type="term" value="P:glucocorticoid biosynthetic process"/>
    <property type="evidence" value="ECO:0007669"/>
    <property type="project" value="TreeGrafter"/>
</dbReference>
<evidence type="ECO:0000256" key="5">
    <source>
        <dbReference type="ARBA" id="ARBA00023002"/>
    </source>
</evidence>
<dbReference type="GO" id="GO:0005743">
    <property type="term" value="C:mitochondrial inner membrane"/>
    <property type="evidence" value="ECO:0007669"/>
    <property type="project" value="TreeGrafter"/>
</dbReference>
<sequence length="563" mass="64700">MTQGPLRTIHVVTTSTMLRKRLLDFALRLNRQQLHEGIDRATAGLKPVTCQENHLHRRYVSTNATVAGTNTSTSACSNKHSANPTEVHNGVKHMDELHGPSLMTNFNWMFLKGYMDKTHLMQIEHKKIYGPIWKSKYGPLVVVNVADADLIQQVMRQEGKYPVRTNMFHWRRHREDSNQAYGPLSEFGFKWQEIRSNLNPRLMKPKYVTSYTDRLNDVITDYLNKMDGMREPNGQGVMVNDMAEELYRFAFEAISSVLFEKRLGCLSSVIPEETQKFITSVGETFRLSQSVIIIPMFLWPYARPWKDFITHNNYLFEFAGNMVQSKIDEIQEKANSEQVLDSAYLTHLLLSDKMTPKGIIGSITEVLLGGVDTSSNTLAWCLYHLAKRPEIQERLYQEVISVCPGDEIPRSDDVSRMLFLKAAIKETLRMYPVVPGNARVNVEKEIVVGGYSFPKDTLFHLCHYATSYDENIFPDPHTFQPERWLRGDNYKQHPVASIPFGFGVRACIGRRVAELEMYLFLSRLLKRFEVRPDPAGKTVTAICRTLLCPGQPIRLQFVDRRVK</sequence>
<evidence type="ECO:0000256" key="3">
    <source>
        <dbReference type="ARBA" id="ARBA00022617"/>
    </source>
</evidence>
<dbReference type="PANTHER" id="PTHR24279">
    <property type="entry name" value="CYTOCHROME P450"/>
    <property type="match status" value="1"/>
</dbReference>
<gene>
    <name evidence="9" type="ORF">JOB18_039213</name>
</gene>
<dbReference type="PROSITE" id="PS00086">
    <property type="entry name" value="CYTOCHROME_P450"/>
    <property type="match status" value="1"/>
</dbReference>
<evidence type="ECO:0000256" key="2">
    <source>
        <dbReference type="ARBA" id="ARBA00010617"/>
    </source>
</evidence>
<proteinExistence type="inferred from homology"/>
<organism evidence="9 10">
    <name type="scientific">Solea senegalensis</name>
    <name type="common">Senegalese sole</name>
    <dbReference type="NCBI Taxonomy" id="28829"/>
    <lineage>
        <taxon>Eukaryota</taxon>
        <taxon>Metazoa</taxon>
        <taxon>Chordata</taxon>
        <taxon>Craniata</taxon>
        <taxon>Vertebrata</taxon>
        <taxon>Euteleostomi</taxon>
        <taxon>Actinopterygii</taxon>
        <taxon>Neopterygii</taxon>
        <taxon>Teleostei</taxon>
        <taxon>Neoteleostei</taxon>
        <taxon>Acanthomorphata</taxon>
        <taxon>Carangaria</taxon>
        <taxon>Pleuronectiformes</taxon>
        <taxon>Pleuronectoidei</taxon>
        <taxon>Soleidae</taxon>
        <taxon>Solea</taxon>
    </lineage>
</organism>
<comment type="cofactor">
    <cofactor evidence="1">
        <name>heme</name>
        <dbReference type="ChEBI" id="CHEBI:30413"/>
    </cofactor>
</comment>
<dbReference type="EMBL" id="JAGKHQ010000012">
    <property type="protein sequence ID" value="KAG7503473.1"/>
    <property type="molecule type" value="Genomic_DNA"/>
</dbReference>
<evidence type="ECO:0000256" key="8">
    <source>
        <dbReference type="RuleBase" id="RU000461"/>
    </source>
</evidence>
<evidence type="ECO:0000256" key="1">
    <source>
        <dbReference type="ARBA" id="ARBA00001971"/>
    </source>
</evidence>
<keyword evidence="6 8" id="KW-0408">Iron</keyword>
<accession>A0AAV6RFE8</accession>
<dbReference type="FunFam" id="1.10.630.10:FF:000006">
    <property type="entry name" value="Cytochrome P450 302a1, mitochondrial"/>
    <property type="match status" value="1"/>
</dbReference>
<dbReference type="GO" id="GO:0071375">
    <property type="term" value="P:cellular response to peptide hormone stimulus"/>
    <property type="evidence" value="ECO:0007669"/>
    <property type="project" value="TreeGrafter"/>
</dbReference>
<dbReference type="InterPro" id="IPR017972">
    <property type="entry name" value="Cyt_P450_CS"/>
</dbReference>
<evidence type="ECO:0000313" key="9">
    <source>
        <dbReference type="EMBL" id="KAG7503473.1"/>
    </source>
</evidence>
<evidence type="ECO:0000313" key="10">
    <source>
        <dbReference type="Proteomes" id="UP000693946"/>
    </source>
</evidence>
<dbReference type="GO" id="GO:0005506">
    <property type="term" value="F:iron ion binding"/>
    <property type="evidence" value="ECO:0007669"/>
    <property type="project" value="InterPro"/>
</dbReference>
<dbReference type="GO" id="GO:0004497">
    <property type="term" value="F:monooxygenase activity"/>
    <property type="evidence" value="ECO:0007669"/>
    <property type="project" value="UniProtKB-KW"/>
</dbReference>
<dbReference type="Proteomes" id="UP000693946">
    <property type="component" value="Linkage Group LG2"/>
</dbReference>
<dbReference type="InterPro" id="IPR001128">
    <property type="entry name" value="Cyt_P450"/>
</dbReference>
<keyword evidence="10" id="KW-1185">Reference proteome</keyword>
<dbReference type="PANTHER" id="PTHR24279:SF123">
    <property type="entry name" value="CYTOCHROME P450 FAMILY 27 SUBFAMILY A MEMBER 1"/>
    <property type="match status" value="1"/>
</dbReference>
<dbReference type="GO" id="GO:0006700">
    <property type="term" value="P:C21-steroid hormone biosynthetic process"/>
    <property type="evidence" value="ECO:0007669"/>
    <property type="project" value="TreeGrafter"/>
</dbReference>
<keyword evidence="3 8" id="KW-0349">Heme</keyword>
<keyword evidence="5 8" id="KW-0560">Oxidoreductase</keyword>
<comment type="caution">
    <text evidence="9">The sequence shown here is derived from an EMBL/GenBank/DDBJ whole genome shotgun (WGS) entry which is preliminary data.</text>
</comment>
<comment type="similarity">
    <text evidence="2 8">Belongs to the cytochrome P450 family.</text>
</comment>
<keyword evidence="4 8" id="KW-0479">Metal-binding</keyword>
<dbReference type="InterPro" id="IPR050479">
    <property type="entry name" value="CYP11_CYP27_families"/>
</dbReference>
<keyword evidence="7 8" id="KW-0503">Monooxygenase</keyword>
<dbReference type="GO" id="GO:0016705">
    <property type="term" value="F:oxidoreductase activity, acting on paired donors, with incorporation or reduction of molecular oxygen"/>
    <property type="evidence" value="ECO:0007669"/>
    <property type="project" value="InterPro"/>
</dbReference>
<dbReference type="GO" id="GO:0020037">
    <property type="term" value="F:heme binding"/>
    <property type="evidence" value="ECO:0007669"/>
    <property type="project" value="InterPro"/>
</dbReference>
<protein>
    <submittedName>
        <fullName evidence="9">Sterol 26-hydroxylase, mitochondrial-like</fullName>
    </submittedName>
</protein>
<dbReference type="GO" id="GO:0034650">
    <property type="term" value="P:cortisol metabolic process"/>
    <property type="evidence" value="ECO:0007669"/>
    <property type="project" value="TreeGrafter"/>
</dbReference>
<dbReference type="AlphaFoldDB" id="A0AAV6RFE8"/>
<dbReference type="Pfam" id="PF00067">
    <property type="entry name" value="p450"/>
    <property type="match status" value="1"/>
</dbReference>
<dbReference type="GO" id="GO:0042359">
    <property type="term" value="P:vitamin D metabolic process"/>
    <property type="evidence" value="ECO:0007669"/>
    <property type="project" value="UniProtKB-ARBA"/>
</dbReference>
<evidence type="ECO:0000256" key="4">
    <source>
        <dbReference type="ARBA" id="ARBA00022723"/>
    </source>
</evidence>
<name>A0AAV6RFE8_SOLSE</name>
<evidence type="ECO:0000256" key="6">
    <source>
        <dbReference type="ARBA" id="ARBA00023004"/>
    </source>
</evidence>